<dbReference type="Proteomes" id="UP000001357">
    <property type="component" value="Unassembled WGS sequence"/>
</dbReference>
<keyword evidence="2" id="KW-0597">Phosphoprotein</keyword>
<dbReference type="GO" id="GO:0004315">
    <property type="term" value="F:3-oxoacyl-[acyl-carrier-protein] synthase activity"/>
    <property type="evidence" value="ECO:0007669"/>
    <property type="project" value="InterPro"/>
</dbReference>
<dbReference type="Gene3D" id="3.40.47.10">
    <property type="match status" value="1"/>
</dbReference>
<dbReference type="SMART" id="SM00825">
    <property type="entry name" value="PKS_KS"/>
    <property type="match status" value="1"/>
</dbReference>
<dbReference type="SUPFAM" id="SSF55048">
    <property type="entry name" value="Probable ACP-binding domain of malonyl-CoA ACP transacylase"/>
    <property type="match status" value="1"/>
</dbReference>
<evidence type="ECO:0000256" key="3">
    <source>
        <dbReference type="ARBA" id="ARBA00022679"/>
    </source>
</evidence>
<dbReference type="Gene3D" id="3.40.366.10">
    <property type="entry name" value="Malonyl-Coenzyme A Acyl Carrier Protein, domain 2"/>
    <property type="match status" value="1"/>
</dbReference>
<name>A9UR06_MONBE</name>
<dbReference type="GO" id="GO:0006633">
    <property type="term" value="P:fatty acid biosynthetic process"/>
    <property type="evidence" value="ECO:0007669"/>
    <property type="project" value="InterPro"/>
</dbReference>
<reference evidence="6 7" key="1">
    <citation type="journal article" date="2008" name="Nature">
        <title>The genome of the choanoflagellate Monosiga brevicollis and the origin of metazoans.</title>
        <authorList>
            <consortium name="JGI Sequencing"/>
            <person name="King N."/>
            <person name="Westbrook M.J."/>
            <person name="Young S.L."/>
            <person name="Kuo A."/>
            <person name="Abedin M."/>
            <person name="Chapman J."/>
            <person name="Fairclough S."/>
            <person name="Hellsten U."/>
            <person name="Isogai Y."/>
            <person name="Letunic I."/>
            <person name="Marr M."/>
            <person name="Pincus D."/>
            <person name="Putnam N."/>
            <person name="Rokas A."/>
            <person name="Wright K.J."/>
            <person name="Zuzow R."/>
            <person name="Dirks W."/>
            <person name="Good M."/>
            <person name="Goodstein D."/>
            <person name="Lemons D."/>
            <person name="Li W."/>
            <person name="Lyons J.B."/>
            <person name="Morris A."/>
            <person name="Nichols S."/>
            <person name="Richter D.J."/>
            <person name="Salamov A."/>
            <person name="Bork P."/>
            <person name="Lim W.A."/>
            <person name="Manning G."/>
            <person name="Miller W.T."/>
            <person name="McGinnis W."/>
            <person name="Shapiro H."/>
            <person name="Tjian R."/>
            <person name="Grigoriev I.V."/>
            <person name="Rokhsar D."/>
        </authorList>
    </citation>
    <scope>NUCLEOTIDE SEQUENCE [LARGE SCALE GENOMIC DNA]</scope>
    <source>
        <strain evidence="7">MX1 / ATCC 50154</strain>
    </source>
</reference>
<proteinExistence type="predicted"/>
<dbReference type="EMBL" id="CH991543">
    <property type="protein sequence ID" value="EDQ92692.1"/>
    <property type="molecule type" value="Genomic_DNA"/>
</dbReference>
<dbReference type="PROSITE" id="PS00606">
    <property type="entry name" value="KS3_1"/>
    <property type="match status" value="1"/>
</dbReference>
<dbReference type="GeneID" id="5887797"/>
<dbReference type="CDD" id="cd00833">
    <property type="entry name" value="PKS"/>
    <property type="match status" value="1"/>
</dbReference>
<dbReference type="InterPro" id="IPR032821">
    <property type="entry name" value="PKS_assoc"/>
</dbReference>
<dbReference type="eggNOG" id="KOG1202">
    <property type="taxonomic scope" value="Eukaryota"/>
</dbReference>
<dbReference type="PANTHER" id="PTHR43775:SF37">
    <property type="entry name" value="SI:DKEY-61P9.11"/>
    <property type="match status" value="1"/>
</dbReference>
<dbReference type="PROSITE" id="PS52004">
    <property type="entry name" value="KS3_2"/>
    <property type="match status" value="1"/>
</dbReference>
<feature type="compositionally biased region" description="Basic residues" evidence="4">
    <location>
        <begin position="1"/>
        <end position="26"/>
    </location>
</feature>
<dbReference type="InterPro" id="IPR016036">
    <property type="entry name" value="Malonyl_transacylase_ACP-bd"/>
</dbReference>
<keyword evidence="1" id="KW-0596">Phosphopantetheine</keyword>
<protein>
    <recommendedName>
        <fullName evidence="5">Ketosynthase family 3 (KS3) domain-containing protein</fullName>
    </recommendedName>
</protein>
<feature type="non-terminal residue" evidence="6">
    <location>
        <position position="772"/>
    </location>
</feature>
<evidence type="ECO:0000256" key="1">
    <source>
        <dbReference type="ARBA" id="ARBA00022450"/>
    </source>
</evidence>
<dbReference type="InterPro" id="IPR016039">
    <property type="entry name" value="Thiolase-like"/>
</dbReference>
<dbReference type="SUPFAM" id="SSF52151">
    <property type="entry name" value="FabD/lysophospholipase-like"/>
    <property type="match status" value="1"/>
</dbReference>
<accession>A9UR06</accession>
<evidence type="ECO:0000313" key="6">
    <source>
        <dbReference type="EMBL" id="EDQ92692.1"/>
    </source>
</evidence>
<dbReference type="InterPro" id="IPR014043">
    <property type="entry name" value="Acyl_transferase_dom"/>
</dbReference>
<dbReference type="SMART" id="SM00827">
    <property type="entry name" value="PKS_AT"/>
    <property type="match status" value="1"/>
</dbReference>
<gene>
    <name evidence="6" type="ORF">MONBRDRAFT_13438</name>
</gene>
<sequence>MLYHTKCRQRASRPLHFRRTQTKKRFPAPPAATPKSDLKSFGDDDAAPKSSGRFRRAAVVGYSFRFPGDVCSPEAFLELLLAKRVVTEPIPASKWSTHRFAAKASEIGRFCLAKVGLVASSDQFDPAFFSISAQDAYGMDNQQRVFLMCAIEALNRAGIPHESLRGSNTGVYVGTSVMEYLAANMGSPAALHAHTNPGLALCVIANRVSFFLGLRGPSMAVDTACASSITALDLATKAIEAGECEIAIVGGTNNLLLPDLTVGYTQMGVTAADGCSKSFDARANGYARAEGYGCVVLRAEQHARRANNPVRALVAACRSNANGDLTAGLTKPSTEAQKVLIEQTWAVAGIPLEAVTYVEAHGTGTAVGDPLEATAIGQTFGLAAKADGRPPVPISSVKSTLGHMEPAAGMASIVKACLMIENRLLFPQANFEVPHPDVNWSALHIAVPQAAVKVPAHERMAIAINGFGFGGSNSHAILVQPDFFADEDAALPLSDSVLLPVSADSGAALESLLEAWACYKNASNDARAVAAYAAVSRSHLVHRALVVANGPQSFRVAAAGTSTVPGFTQGALIRGKVSARNPAVVLIFAGQGTQDFDMGRDMYRTYPLFQETVDECDRLYNVCAGHSFLNHTGLFRGDACVDGLDINRPDVAQPAICFFQIAYARLLKSWGLQVTACLGHSVGEVASAHLAGLLTLKTTIRLIYTRGRLQQLTEGDGGMLAVLASAERTREILAARGYAATIELAAINSSNSITLAGPKAQILELKEILKHQ</sequence>
<dbReference type="Pfam" id="PF00698">
    <property type="entry name" value="Acyl_transf_1"/>
    <property type="match status" value="1"/>
</dbReference>
<dbReference type="RefSeq" id="XP_001742454.1">
    <property type="nucleotide sequence ID" value="XM_001742402.1"/>
</dbReference>
<dbReference type="STRING" id="81824.A9UR06"/>
<evidence type="ECO:0000259" key="5">
    <source>
        <dbReference type="PROSITE" id="PS52004"/>
    </source>
</evidence>
<dbReference type="OMA" id="FDAGYWA"/>
<dbReference type="Pfam" id="PF02801">
    <property type="entry name" value="Ketoacyl-synt_C"/>
    <property type="match status" value="1"/>
</dbReference>
<organism evidence="6 7">
    <name type="scientific">Monosiga brevicollis</name>
    <name type="common">Choanoflagellate</name>
    <dbReference type="NCBI Taxonomy" id="81824"/>
    <lineage>
        <taxon>Eukaryota</taxon>
        <taxon>Choanoflagellata</taxon>
        <taxon>Craspedida</taxon>
        <taxon>Salpingoecidae</taxon>
        <taxon>Monosiga</taxon>
    </lineage>
</organism>
<dbReference type="InterPro" id="IPR001227">
    <property type="entry name" value="Ac_transferase_dom_sf"/>
</dbReference>
<dbReference type="KEGG" id="mbr:MONBRDRAFT_13438"/>
<dbReference type="InterPro" id="IPR018201">
    <property type="entry name" value="Ketoacyl_synth_AS"/>
</dbReference>
<dbReference type="AlphaFoldDB" id="A9UR06"/>
<dbReference type="InterPro" id="IPR050091">
    <property type="entry name" value="PKS_NRPS_Biosynth_Enz"/>
</dbReference>
<evidence type="ECO:0000313" key="7">
    <source>
        <dbReference type="Proteomes" id="UP000001357"/>
    </source>
</evidence>
<dbReference type="PANTHER" id="PTHR43775">
    <property type="entry name" value="FATTY ACID SYNTHASE"/>
    <property type="match status" value="1"/>
</dbReference>
<dbReference type="InParanoid" id="A9UR06"/>
<dbReference type="SUPFAM" id="SSF53901">
    <property type="entry name" value="Thiolase-like"/>
    <property type="match status" value="1"/>
</dbReference>
<evidence type="ECO:0000256" key="4">
    <source>
        <dbReference type="SAM" id="MobiDB-lite"/>
    </source>
</evidence>
<evidence type="ECO:0000256" key="2">
    <source>
        <dbReference type="ARBA" id="ARBA00022553"/>
    </source>
</evidence>
<feature type="domain" description="Ketosynthase family 3 (KS3)" evidence="5">
    <location>
        <begin position="54"/>
        <end position="480"/>
    </location>
</feature>
<dbReference type="InterPro" id="IPR020841">
    <property type="entry name" value="PKS_Beta-ketoAc_synthase_dom"/>
</dbReference>
<feature type="region of interest" description="Disordered" evidence="4">
    <location>
        <begin position="1"/>
        <end position="50"/>
    </location>
</feature>
<dbReference type="Pfam" id="PF16197">
    <property type="entry name" value="KAsynt_C_assoc"/>
    <property type="match status" value="1"/>
</dbReference>
<keyword evidence="7" id="KW-1185">Reference proteome</keyword>
<keyword evidence="3" id="KW-0808">Transferase</keyword>
<dbReference type="InterPro" id="IPR014031">
    <property type="entry name" value="Ketoacyl_synth_C"/>
</dbReference>
<dbReference type="InterPro" id="IPR014030">
    <property type="entry name" value="Ketoacyl_synth_N"/>
</dbReference>
<dbReference type="InterPro" id="IPR016035">
    <property type="entry name" value="Acyl_Trfase/lysoPLipase"/>
</dbReference>
<dbReference type="Pfam" id="PF00109">
    <property type="entry name" value="ketoacyl-synt"/>
    <property type="match status" value="1"/>
</dbReference>